<dbReference type="InterPro" id="IPR018580">
    <property type="entry name" value="Uncharacterised_YfhO"/>
</dbReference>
<dbReference type="Proteomes" id="UP001139226">
    <property type="component" value="Unassembled WGS sequence"/>
</dbReference>
<evidence type="ECO:0000256" key="1">
    <source>
        <dbReference type="SAM" id="Phobius"/>
    </source>
</evidence>
<keyword evidence="1" id="KW-1133">Transmembrane helix</keyword>
<evidence type="ECO:0000313" key="3">
    <source>
        <dbReference type="Proteomes" id="UP001139226"/>
    </source>
</evidence>
<dbReference type="EMBL" id="JAKVTV010000002">
    <property type="protein sequence ID" value="MCH4823265.1"/>
    <property type="molecule type" value="Genomic_DNA"/>
</dbReference>
<comment type="caution">
    <text evidence="2">The sequence shown here is derived from an EMBL/GenBank/DDBJ whole genome shotgun (WGS) entry which is preliminary data.</text>
</comment>
<dbReference type="AlphaFoldDB" id="A0A9X1V3M7"/>
<name>A0A9X1V3M7_9FLAO</name>
<feature type="transmembrane region" description="Helical" evidence="1">
    <location>
        <begin position="169"/>
        <end position="185"/>
    </location>
</feature>
<feature type="transmembrane region" description="Helical" evidence="1">
    <location>
        <begin position="522"/>
        <end position="539"/>
    </location>
</feature>
<dbReference type="RefSeq" id="WP_240713427.1">
    <property type="nucleotide sequence ID" value="NZ_JAKVTV010000002.1"/>
</dbReference>
<organism evidence="2 3">
    <name type="scientific">Christiangramia lutea</name>
    <dbReference type="NCBI Taxonomy" id="1607951"/>
    <lineage>
        <taxon>Bacteria</taxon>
        <taxon>Pseudomonadati</taxon>
        <taxon>Bacteroidota</taxon>
        <taxon>Flavobacteriia</taxon>
        <taxon>Flavobacteriales</taxon>
        <taxon>Flavobacteriaceae</taxon>
        <taxon>Christiangramia</taxon>
    </lineage>
</organism>
<feature type="transmembrane region" description="Helical" evidence="1">
    <location>
        <begin position="97"/>
        <end position="114"/>
    </location>
</feature>
<dbReference type="PANTHER" id="PTHR38454">
    <property type="entry name" value="INTEGRAL MEMBRANE PROTEIN-RELATED"/>
    <property type="match status" value="1"/>
</dbReference>
<protein>
    <submittedName>
        <fullName evidence="2">YfhO family protein</fullName>
    </submittedName>
</protein>
<gene>
    <name evidence="2" type="ORF">ML462_08760</name>
</gene>
<proteinExistence type="predicted"/>
<keyword evidence="3" id="KW-1185">Reference proteome</keyword>
<feature type="transmembrane region" description="Helical" evidence="1">
    <location>
        <begin position="147"/>
        <end position="164"/>
    </location>
</feature>
<feature type="transmembrane region" description="Helical" evidence="1">
    <location>
        <begin position="497"/>
        <end position="515"/>
    </location>
</feature>
<feature type="transmembrane region" description="Helical" evidence="1">
    <location>
        <begin position="342"/>
        <end position="360"/>
    </location>
</feature>
<feature type="transmembrane region" description="Helical" evidence="1">
    <location>
        <begin position="7"/>
        <end position="25"/>
    </location>
</feature>
<feature type="transmembrane region" description="Helical" evidence="1">
    <location>
        <begin position="449"/>
        <end position="468"/>
    </location>
</feature>
<feature type="transmembrane region" description="Helical" evidence="1">
    <location>
        <begin position="121"/>
        <end position="141"/>
    </location>
</feature>
<feature type="transmembrane region" description="Helical" evidence="1">
    <location>
        <begin position="367"/>
        <end position="384"/>
    </location>
</feature>
<feature type="transmembrane region" description="Helical" evidence="1">
    <location>
        <begin position="780"/>
        <end position="800"/>
    </location>
</feature>
<dbReference type="PANTHER" id="PTHR38454:SF1">
    <property type="entry name" value="INTEGRAL MEMBRANE PROTEIN"/>
    <property type="match status" value="1"/>
</dbReference>
<reference evidence="2" key="1">
    <citation type="submission" date="2022-03" db="EMBL/GenBank/DDBJ databases">
        <title>Gramella crocea sp. nov., isolated from activated sludge of a seafood processing plant.</title>
        <authorList>
            <person name="Zhang X."/>
        </authorList>
    </citation>
    <scope>NUCLEOTIDE SEQUENCE</scope>
    <source>
        <strain evidence="2">YJ019</strain>
    </source>
</reference>
<keyword evidence="1" id="KW-0812">Transmembrane</keyword>
<feature type="transmembrane region" description="Helical" evidence="1">
    <location>
        <begin position="191"/>
        <end position="210"/>
    </location>
</feature>
<sequence length="804" mass="90944">MAKLKKFLPHLLALAGFVLLSLFYFNPVLQGKEIYQSDIIQYIGMAKEQNDFRAETGEEPYWTDSAFGGMPTYQLGAYYPHNYIKKLDTALRFLPRPADYLFLYFLGFYILLLCMKVDYKLAFLGSVAFGFSTYLIIILGVGHNAKAHAIAYMPMVLAGIIAIFRNRNVWSFLLLAVAMALEIQANHFQMTYYLLLLVIVLGIAYLVDAYRKKLLPDYFKSIGVMVLAVVLAIAANATNLLATSEYTKFSTRGESNLTVEADGRPKQNTGLSFDYITEYSYGILESFNLMVPRFMGGGSSENIGKDSNLYKALREIGASPVQAEGFTESAPTYWGDQPFVGAPAYIGASVIFLFVFALFLIRGRLKWWILGGSILALVLSWGKNFEIATRFFIEFVPLYDKFRAVSSIQVILELCLPLMAVMGLYKLFLAEIKREEKLHALKWSTKITGGLMLIFLIFKSILFEFSGANDAMYSQQFGMEFMNALEEDRKAIFTSDVIRSLVLVLLSAGLIWAYLNEKVNRNLLIGGLLIVLLFDLIGVDKRYVNNEDFVQAREMEQPFQKLAADEVILEDTSHYRVFDVSGSPFNTGRTSYYHNALGGYHAAKPGRIQDLYDFYISNNNMKILSMLNVKYFIVPTEEGTQAQQNPNVFGNAWTVKDLKWVENQDQEILSLEETDLRSTAVINSNFRDIVNEGFKFDPDAEIELVSYQPNELKYQFSANSDQFVVFSENYYQPGWQAYLDGEAVEHVQVNYVLRGMNVPAGNHEIVFKFEPEVVKTGSTITLVSSILLGLILIGGVGYEIKKRR</sequence>
<feature type="transmembrane region" description="Helical" evidence="1">
    <location>
        <begin position="404"/>
        <end position="428"/>
    </location>
</feature>
<accession>A0A9X1V3M7</accession>
<feature type="transmembrane region" description="Helical" evidence="1">
    <location>
        <begin position="222"/>
        <end position="242"/>
    </location>
</feature>
<keyword evidence="1" id="KW-0472">Membrane</keyword>
<evidence type="ECO:0000313" key="2">
    <source>
        <dbReference type="EMBL" id="MCH4823265.1"/>
    </source>
</evidence>
<dbReference type="Pfam" id="PF09586">
    <property type="entry name" value="YfhO"/>
    <property type="match status" value="1"/>
</dbReference>